<dbReference type="InterPro" id="IPR051906">
    <property type="entry name" value="TolC-like"/>
</dbReference>
<dbReference type="Gene3D" id="1.20.1600.10">
    <property type="entry name" value="Outer membrane efflux proteins (OEP)"/>
    <property type="match status" value="1"/>
</dbReference>
<feature type="coiled-coil region" evidence="8">
    <location>
        <begin position="153"/>
        <end position="218"/>
    </location>
</feature>
<evidence type="ECO:0000256" key="3">
    <source>
        <dbReference type="ARBA" id="ARBA00022448"/>
    </source>
</evidence>
<keyword evidence="9" id="KW-0732">Signal</keyword>
<sequence>MKNNINKLIKPILIAMMLVVAVSPTVQAAISKDGKTEQTIDLVQAVQIAVARHPSVLAAGQTVQQYGGEVAAAKSGKNFQFNFGLKASNERGYSNNSKQSTSAVVSVNKMLYDFGKTDSEVAYAKAREQHAFASYSNRIEAIALLSASAYLDVLRYQQQLAETEKQLAAIEHILYIVDLRAQAGISSYADVVQVKARLASAEANLTSVKTQLWQQENRLNLYLGFRPTSLQPIDTTLFQKEEATAVDFTQMPDYEEAVAEVNAAKTNYKALKAQSYPALALQGEVGKALDGRPSSYDKDGQYRAVYLTLNEPLGGSGIHERTGAAQNSLAAAEQQLEAVVLEKNIVLANYLEQVTGYKSMLAFIAAQTTHTKLTKELYLDQYMLGKRSILDLLNVEQELYQTAVQRNQLNFDILKTLLTYQKECGQLRTIFDLAVSEKSKESEAQE</sequence>
<keyword evidence="7" id="KW-0998">Cell outer membrane</keyword>
<comment type="similarity">
    <text evidence="2">Belongs to the outer membrane factor (OMF) (TC 1.B.17) family.</text>
</comment>
<evidence type="ECO:0000256" key="5">
    <source>
        <dbReference type="ARBA" id="ARBA00022692"/>
    </source>
</evidence>
<gene>
    <name evidence="10" type="ORF">IAB06_02935</name>
</gene>
<dbReference type="GO" id="GO:0015288">
    <property type="term" value="F:porin activity"/>
    <property type="evidence" value="ECO:0007669"/>
    <property type="project" value="TreeGrafter"/>
</dbReference>
<dbReference type="PANTHER" id="PTHR30026:SF22">
    <property type="entry name" value="OUTER MEMBRANE EFFLUX PROTEIN"/>
    <property type="match status" value="1"/>
</dbReference>
<dbReference type="GO" id="GO:0009279">
    <property type="term" value="C:cell outer membrane"/>
    <property type="evidence" value="ECO:0007669"/>
    <property type="project" value="UniProtKB-SubCell"/>
</dbReference>
<organism evidence="10 11">
    <name type="scientific">Candidatus Avacidaminococcus intestinavium</name>
    <dbReference type="NCBI Taxonomy" id="2840684"/>
    <lineage>
        <taxon>Bacteria</taxon>
        <taxon>Bacillati</taxon>
        <taxon>Bacillota</taxon>
        <taxon>Negativicutes</taxon>
        <taxon>Acidaminococcales</taxon>
        <taxon>Acidaminococcaceae</taxon>
        <taxon>Acidaminococcaceae incertae sedis</taxon>
        <taxon>Candidatus Avacidaminococcus</taxon>
    </lineage>
</organism>
<protein>
    <submittedName>
        <fullName evidence="10">TolC family protein</fullName>
    </submittedName>
</protein>
<accession>A0A9D1MNW2</accession>
<evidence type="ECO:0000256" key="8">
    <source>
        <dbReference type="SAM" id="Coils"/>
    </source>
</evidence>
<evidence type="ECO:0000256" key="9">
    <source>
        <dbReference type="SAM" id="SignalP"/>
    </source>
</evidence>
<dbReference type="Proteomes" id="UP000824099">
    <property type="component" value="Unassembled WGS sequence"/>
</dbReference>
<evidence type="ECO:0000256" key="4">
    <source>
        <dbReference type="ARBA" id="ARBA00022452"/>
    </source>
</evidence>
<evidence type="ECO:0000256" key="1">
    <source>
        <dbReference type="ARBA" id="ARBA00004442"/>
    </source>
</evidence>
<dbReference type="SUPFAM" id="SSF56954">
    <property type="entry name" value="Outer membrane efflux proteins (OEP)"/>
    <property type="match status" value="1"/>
</dbReference>
<name>A0A9D1MNW2_9FIRM</name>
<keyword evidence="4" id="KW-1134">Transmembrane beta strand</keyword>
<proteinExistence type="inferred from homology"/>
<reference evidence="10" key="2">
    <citation type="journal article" date="2021" name="PeerJ">
        <title>Extensive microbial diversity within the chicken gut microbiome revealed by metagenomics and culture.</title>
        <authorList>
            <person name="Gilroy R."/>
            <person name="Ravi A."/>
            <person name="Getino M."/>
            <person name="Pursley I."/>
            <person name="Horton D.L."/>
            <person name="Alikhan N.F."/>
            <person name="Baker D."/>
            <person name="Gharbi K."/>
            <person name="Hall N."/>
            <person name="Watson M."/>
            <person name="Adriaenssens E.M."/>
            <person name="Foster-Nyarko E."/>
            <person name="Jarju S."/>
            <person name="Secka A."/>
            <person name="Antonio M."/>
            <person name="Oren A."/>
            <person name="Chaudhuri R.R."/>
            <person name="La Ragione R."/>
            <person name="Hildebrand F."/>
            <person name="Pallen M.J."/>
        </authorList>
    </citation>
    <scope>NUCLEOTIDE SEQUENCE</scope>
    <source>
        <strain evidence="10">CHK160-1198</strain>
    </source>
</reference>
<comment type="subcellular location">
    <subcellularLocation>
        <location evidence="1">Cell outer membrane</location>
    </subcellularLocation>
</comment>
<dbReference type="InterPro" id="IPR003423">
    <property type="entry name" value="OMP_efflux"/>
</dbReference>
<keyword evidence="8" id="KW-0175">Coiled coil</keyword>
<evidence type="ECO:0000313" key="11">
    <source>
        <dbReference type="Proteomes" id="UP000824099"/>
    </source>
</evidence>
<comment type="caution">
    <text evidence="10">The sequence shown here is derived from an EMBL/GenBank/DDBJ whole genome shotgun (WGS) entry which is preliminary data.</text>
</comment>
<dbReference type="PANTHER" id="PTHR30026">
    <property type="entry name" value="OUTER MEMBRANE PROTEIN TOLC"/>
    <property type="match status" value="1"/>
</dbReference>
<dbReference type="Pfam" id="PF02321">
    <property type="entry name" value="OEP"/>
    <property type="match status" value="2"/>
</dbReference>
<dbReference type="EMBL" id="DVNI01000040">
    <property type="protein sequence ID" value="HIU63988.1"/>
    <property type="molecule type" value="Genomic_DNA"/>
</dbReference>
<feature type="chain" id="PRO_5038386138" evidence="9">
    <location>
        <begin position="29"/>
        <end position="446"/>
    </location>
</feature>
<evidence type="ECO:0000256" key="7">
    <source>
        <dbReference type="ARBA" id="ARBA00023237"/>
    </source>
</evidence>
<keyword evidence="5" id="KW-0812">Transmembrane</keyword>
<feature type="signal peptide" evidence="9">
    <location>
        <begin position="1"/>
        <end position="28"/>
    </location>
</feature>
<keyword evidence="3" id="KW-0813">Transport</keyword>
<dbReference type="AlphaFoldDB" id="A0A9D1MNW2"/>
<evidence type="ECO:0000256" key="2">
    <source>
        <dbReference type="ARBA" id="ARBA00007613"/>
    </source>
</evidence>
<reference evidence="10" key="1">
    <citation type="submission" date="2020-10" db="EMBL/GenBank/DDBJ databases">
        <authorList>
            <person name="Gilroy R."/>
        </authorList>
    </citation>
    <scope>NUCLEOTIDE SEQUENCE</scope>
    <source>
        <strain evidence="10">CHK160-1198</strain>
    </source>
</reference>
<dbReference type="GO" id="GO:1990281">
    <property type="term" value="C:efflux pump complex"/>
    <property type="evidence" value="ECO:0007669"/>
    <property type="project" value="TreeGrafter"/>
</dbReference>
<evidence type="ECO:0000313" key="10">
    <source>
        <dbReference type="EMBL" id="HIU63988.1"/>
    </source>
</evidence>
<dbReference type="GO" id="GO:0015562">
    <property type="term" value="F:efflux transmembrane transporter activity"/>
    <property type="evidence" value="ECO:0007669"/>
    <property type="project" value="InterPro"/>
</dbReference>
<evidence type="ECO:0000256" key="6">
    <source>
        <dbReference type="ARBA" id="ARBA00023136"/>
    </source>
</evidence>
<keyword evidence="6" id="KW-0472">Membrane</keyword>